<sequence length="200" mass="23539">MERRRVKQKRAGNLHSYRRPRFPVCRGKREDMREIFERRSTRKYQDRPVEPEKIRLILQAGMCAPSAGNEKPWHFVVVEEREELIKLSKLHPHAAMLPEAAFAVILCADPSLQKYRFDFWIQDCSAAAENMLLEAEHLGIGAVWLGVYPNEERIKTMRPVFDIPDEIEIFCLLSFGYPEFKKTAKDRWDGSRVHNGRWNQ</sequence>
<dbReference type="PANTHER" id="PTHR23026:SF123">
    <property type="entry name" value="NAD(P)H NITROREDUCTASE RV3131-RELATED"/>
    <property type="match status" value="1"/>
</dbReference>
<feature type="domain" description="Nitroreductase" evidence="1">
    <location>
        <begin position="36"/>
        <end position="95"/>
    </location>
</feature>
<dbReference type="InterPro" id="IPR000415">
    <property type="entry name" value="Nitroreductase-like"/>
</dbReference>
<evidence type="ECO:0000313" key="3">
    <source>
        <dbReference type="Proteomes" id="UP000016491"/>
    </source>
</evidence>
<dbReference type="Proteomes" id="UP000016491">
    <property type="component" value="Unassembled WGS sequence"/>
</dbReference>
<organism evidence="2 3">
    <name type="scientific">[Clostridium] symbiosum ATCC 14940</name>
    <dbReference type="NCBI Taxonomy" id="411472"/>
    <lineage>
        <taxon>Bacteria</taxon>
        <taxon>Bacillati</taxon>
        <taxon>Bacillota</taxon>
        <taxon>Clostridia</taxon>
        <taxon>Lachnospirales</taxon>
        <taxon>Lachnospiraceae</taxon>
        <taxon>Otoolea</taxon>
    </lineage>
</organism>
<evidence type="ECO:0000313" key="2">
    <source>
        <dbReference type="EMBL" id="ERI75737.1"/>
    </source>
</evidence>
<gene>
    <name evidence="2" type="ORF">CLOSYM_03067</name>
</gene>
<dbReference type="InterPro" id="IPR029479">
    <property type="entry name" value="Nitroreductase"/>
</dbReference>
<feature type="domain" description="Nitroreductase" evidence="1">
    <location>
        <begin position="99"/>
        <end position="177"/>
    </location>
</feature>
<dbReference type="AlphaFoldDB" id="A0ABC9TWD1"/>
<dbReference type="PANTHER" id="PTHR23026">
    <property type="entry name" value="NADPH NITROREDUCTASE"/>
    <property type="match status" value="1"/>
</dbReference>
<evidence type="ECO:0000259" key="1">
    <source>
        <dbReference type="Pfam" id="PF00881"/>
    </source>
</evidence>
<dbReference type="SUPFAM" id="SSF55469">
    <property type="entry name" value="FMN-dependent nitroreductase-like"/>
    <property type="match status" value="1"/>
</dbReference>
<comment type="caution">
    <text evidence="2">The sequence shown here is derived from an EMBL/GenBank/DDBJ whole genome shotgun (WGS) entry which is preliminary data.</text>
</comment>
<dbReference type="Pfam" id="PF00881">
    <property type="entry name" value="Nitroreductase"/>
    <property type="match status" value="2"/>
</dbReference>
<proteinExistence type="predicted"/>
<reference evidence="2 3" key="1">
    <citation type="submission" date="2013-07" db="EMBL/GenBank/DDBJ databases">
        <authorList>
            <person name="Weinstock G."/>
            <person name="Sodergren E."/>
            <person name="Wylie T."/>
            <person name="Fulton L."/>
            <person name="Fulton R."/>
            <person name="Fronick C."/>
            <person name="O'Laughlin M."/>
            <person name="Godfrey J."/>
            <person name="Miner T."/>
            <person name="Herter B."/>
            <person name="Appelbaum E."/>
            <person name="Cordes M."/>
            <person name="Lek S."/>
            <person name="Wollam A."/>
            <person name="Pepin K.H."/>
            <person name="Palsikar V.B."/>
            <person name="Mitreva M."/>
            <person name="Wilson R.K."/>
        </authorList>
    </citation>
    <scope>NUCLEOTIDE SEQUENCE [LARGE SCALE GENOMIC DNA]</scope>
    <source>
        <strain evidence="2 3">ATCC 14940</strain>
    </source>
</reference>
<accession>A0ABC9TWD1</accession>
<name>A0ABC9TWD1_CLOSY</name>
<dbReference type="EMBL" id="AWSU01000236">
    <property type="protein sequence ID" value="ERI75737.1"/>
    <property type="molecule type" value="Genomic_DNA"/>
</dbReference>
<dbReference type="CDD" id="cd02150">
    <property type="entry name" value="nitroreductase"/>
    <property type="match status" value="1"/>
</dbReference>
<dbReference type="Gene3D" id="3.40.109.10">
    <property type="entry name" value="NADH Oxidase"/>
    <property type="match status" value="1"/>
</dbReference>
<dbReference type="GO" id="GO:0016491">
    <property type="term" value="F:oxidoreductase activity"/>
    <property type="evidence" value="ECO:0007669"/>
    <property type="project" value="UniProtKB-ARBA"/>
</dbReference>
<protein>
    <submittedName>
        <fullName evidence="2">Nitroreductase family protein</fullName>
    </submittedName>
</protein>
<dbReference type="InterPro" id="IPR050627">
    <property type="entry name" value="Nitroreductase/BluB"/>
</dbReference>